<dbReference type="RefSeq" id="XP_049179258.1">
    <property type="nucleotide sequence ID" value="XM_049325024.1"/>
</dbReference>
<evidence type="ECO:0000256" key="1">
    <source>
        <dbReference type="SAM" id="Coils"/>
    </source>
</evidence>
<keyword evidence="1" id="KW-0175">Coiled coil</keyword>
<feature type="coiled-coil region" evidence="1">
    <location>
        <begin position="260"/>
        <end position="321"/>
    </location>
</feature>
<dbReference type="EMBL" id="JAHUZD010000125">
    <property type="protein sequence ID" value="KAI3403511.2"/>
    <property type="molecule type" value="Genomic_DNA"/>
</dbReference>
<dbReference type="Pfam" id="PF25880">
    <property type="entry name" value="WHD_CHMP7_1st"/>
    <property type="match status" value="1"/>
</dbReference>
<proteinExistence type="predicted"/>
<organism evidence="3 4">
    <name type="scientific">Candida oxycetoniae</name>
    <dbReference type="NCBI Taxonomy" id="497107"/>
    <lineage>
        <taxon>Eukaryota</taxon>
        <taxon>Fungi</taxon>
        <taxon>Dikarya</taxon>
        <taxon>Ascomycota</taxon>
        <taxon>Saccharomycotina</taxon>
        <taxon>Pichiomycetes</taxon>
        <taxon>Debaryomycetaceae</taxon>
        <taxon>Candida/Lodderomyces clade</taxon>
        <taxon>Candida</taxon>
    </lineage>
</organism>
<dbReference type="Proteomes" id="UP001202479">
    <property type="component" value="Unassembled WGS sequence"/>
</dbReference>
<dbReference type="InterPro" id="IPR005024">
    <property type="entry name" value="Snf7_fam"/>
</dbReference>
<sequence length="470" mass="53742">MKTGLDGIWHDEMLDIEELIKQEPAFKPSRLNSLYSNFSRNKQLNPEGYQANIQAWKSLFIRIITTDAFGEGSVVSVSCQNLKEKLALPIYGVPLNLGGILQTFVDDHFLIPESLFLSAKESYFSTVSGHFGIGKLFSVANWLQWRSLHGFRVTRSDKLVVNERYIYWDEMTKLGNQIETIIEDKIVAKETHFGNLFTSKMLIEALKEEEHHKSISSVDFKLLLTYWSRDLKCCYTKDVNGITYVKWSTESDISDQDMSIINVKSTLINLEHKVGELEKRVKKIDYKTVLSQPKELRQSKLKQLMLSKNQLVKMLNNLNSQTMELSTILQKLDEARFNIDYVSTLKESMATLSKLNAKINVKDIDEIRLEVNEEIAKVDDHYNALVAEDKEIEDEIAEEVDKELAQLQKENEEKLNTLDSGKEAALNPDNSGSEELMRKLANLKIDDKKTPPLPSQASKADSKIQQPLTN</sequence>
<dbReference type="GeneID" id="73381283"/>
<accession>A0AAI9SV91</accession>
<protein>
    <submittedName>
        <fullName evidence="3">Uncharacterized protein</fullName>
    </submittedName>
</protein>
<keyword evidence="4" id="KW-1185">Reference proteome</keyword>
<dbReference type="GO" id="GO:0007034">
    <property type="term" value="P:vacuolar transport"/>
    <property type="evidence" value="ECO:0007669"/>
    <property type="project" value="InterPro"/>
</dbReference>
<reference evidence="3" key="1">
    <citation type="journal article" date="2022" name="DNA Res.">
        <title>Genome analysis of five recently described species of the CUG-Ser clade uncovers Candida theae as a new hybrid lineage with pathogenic potential in the Candida parapsilosis species complex.</title>
        <authorList>
            <person name="Mixao V."/>
            <person name="Del Olmo V."/>
            <person name="Hegedusova E."/>
            <person name="Saus E."/>
            <person name="Pryszcz L."/>
            <person name="Cillingova A."/>
            <person name="Nosek J."/>
            <person name="Gabaldon T."/>
        </authorList>
    </citation>
    <scope>NUCLEOTIDE SEQUENCE</scope>
    <source>
        <strain evidence="3">CBS 10844</strain>
    </source>
</reference>
<evidence type="ECO:0000313" key="3">
    <source>
        <dbReference type="EMBL" id="KAI3403511.2"/>
    </source>
</evidence>
<evidence type="ECO:0000256" key="2">
    <source>
        <dbReference type="SAM" id="MobiDB-lite"/>
    </source>
</evidence>
<evidence type="ECO:0000313" key="4">
    <source>
        <dbReference type="Proteomes" id="UP001202479"/>
    </source>
</evidence>
<comment type="caution">
    <text evidence="3">The sequence shown here is derived from an EMBL/GenBank/DDBJ whole genome shotgun (WGS) entry which is preliminary data.</text>
</comment>
<feature type="compositionally biased region" description="Basic and acidic residues" evidence="2">
    <location>
        <begin position="413"/>
        <end position="422"/>
    </location>
</feature>
<dbReference type="Pfam" id="PF03357">
    <property type="entry name" value="Snf7"/>
    <property type="match status" value="1"/>
</dbReference>
<feature type="region of interest" description="Disordered" evidence="2">
    <location>
        <begin position="413"/>
        <end position="470"/>
    </location>
</feature>
<feature type="compositionally biased region" description="Polar residues" evidence="2">
    <location>
        <begin position="455"/>
        <end position="470"/>
    </location>
</feature>
<name>A0AAI9SV91_9ASCO</name>
<dbReference type="AlphaFoldDB" id="A0AAI9SV91"/>
<gene>
    <name evidence="3" type="ORF">KGF56_003668</name>
</gene>